<dbReference type="GO" id="GO:0020037">
    <property type="term" value="F:heme binding"/>
    <property type="evidence" value="ECO:0007669"/>
    <property type="project" value="InterPro"/>
</dbReference>
<dbReference type="GO" id="GO:0005506">
    <property type="term" value="F:iron ion binding"/>
    <property type="evidence" value="ECO:0007669"/>
    <property type="project" value="InterPro"/>
</dbReference>
<evidence type="ECO:0000256" key="1">
    <source>
        <dbReference type="SAM" id="MobiDB-lite"/>
    </source>
</evidence>
<dbReference type="AlphaFoldDB" id="A0A8H4W6M6"/>
<dbReference type="InterPro" id="IPR001810">
    <property type="entry name" value="F-box_dom"/>
</dbReference>
<protein>
    <recommendedName>
        <fullName evidence="2">F-box domain-containing protein</fullName>
    </recommendedName>
</protein>
<reference evidence="3 4" key="1">
    <citation type="submission" date="2020-03" db="EMBL/GenBank/DDBJ databases">
        <title>Draft Genome Sequence of Cudoniella acicularis.</title>
        <authorList>
            <person name="Buettner E."/>
            <person name="Kellner H."/>
        </authorList>
    </citation>
    <scope>NUCLEOTIDE SEQUENCE [LARGE SCALE GENOMIC DNA]</scope>
    <source>
        <strain evidence="3 4">DSM 108380</strain>
    </source>
</reference>
<dbReference type="InterPro" id="IPR036047">
    <property type="entry name" value="F-box-like_dom_sf"/>
</dbReference>
<dbReference type="EMBL" id="JAAMPI010000311">
    <property type="protein sequence ID" value="KAF4632849.1"/>
    <property type="molecule type" value="Genomic_DNA"/>
</dbReference>
<dbReference type="SUPFAM" id="SSF48264">
    <property type="entry name" value="Cytochrome P450"/>
    <property type="match status" value="1"/>
</dbReference>
<dbReference type="InterPro" id="IPR036396">
    <property type="entry name" value="Cyt_P450_sf"/>
</dbReference>
<evidence type="ECO:0000313" key="4">
    <source>
        <dbReference type="Proteomes" id="UP000566819"/>
    </source>
</evidence>
<feature type="domain" description="F-box" evidence="2">
    <location>
        <begin position="30"/>
        <end position="66"/>
    </location>
</feature>
<dbReference type="PROSITE" id="PS50181">
    <property type="entry name" value="FBOX"/>
    <property type="match status" value="1"/>
</dbReference>
<gene>
    <name evidence="3" type="ORF">G7Y89_g5271</name>
</gene>
<feature type="region of interest" description="Disordered" evidence="1">
    <location>
        <begin position="205"/>
        <end position="268"/>
    </location>
</feature>
<dbReference type="SUPFAM" id="SSF81383">
    <property type="entry name" value="F-box domain"/>
    <property type="match status" value="1"/>
</dbReference>
<dbReference type="Proteomes" id="UP000566819">
    <property type="component" value="Unassembled WGS sequence"/>
</dbReference>
<evidence type="ECO:0000259" key="2">
    <source>
        <dbReference type="PROSITE" id="PS50181"/>
    </source>
</evidence>
<proteinExistence type="predicted"/>
<organism evidence="3 4">
    <name type="scientific">Cudoniella acicularis</name>
    <dbReference type="NCBI Taxonomy" id="354080"/>
    <lineage>
        <taxon>Eukaryota</taxon>
        <taxon>Fungi</taxon>
        <taxon>Dikarya</taxon>
        <taxon>Ascomycota</taxon>
        <taxon>Pezizomycotina</taxon>
        <taxon>Leotiomycetes</taxon>
        <taxon>Helotiales</taxon>
        <taxon>Tricladiaceae</taxon>
        <taxon>Cudoniella</taxon>
    </lineage>
</organism>
<dbReference type="GO" id="GO:0004497">
    <property type="term" value="F:monooxygenase activity"/>
    <property type="evidence" value="ECO:0007669"/>
    <property type="project" value="InterPro"/>
</dbReference>
<accession>A0A8H4W6M6</accession>
<keyword evidence="4" id="KW-1185">Reference proteome</keyword>
<comment type="caution">
    <text evidence="3">The sequence shown here is derived from an EMBL/GenBank/DDBJ whole genome shotgun (WGS) entry which is preliminary data.</text>
</comment>
<feature type="compositionally biased region" description="Low complexity" evidence="1">
    <location>
        <begin position="247"/>
        <end position="260"/>
    </location>
</feature>
<evidence type="ECO:0000313" key="3">
    <source>
        <dbReference type="EMBL" id="KAF4632849.1"/>
    </source>
</evidence>
<sequence length="268" mass="30067">MPSKIRQKPTKLLPFCRPKAIRAKEEESTSSSLLNLPPPILLRIISALDPTSSILLGLTCKSLFALHRQLHPCPINLLSEFLAGRPLIGLLQPWAEPLVLYFDSEGGEEGKRMRVVFAWEAEEGRWTRTGLTVEHEISANTIQFALLLLTLHPTTQKTAQEELAKIFKGLILTMSPRKQRTSNRPRIVKLRKLFFPTPTIRNNAKVTKNFSPTKKAKPVVTTTTKPRNLHPHYQTNNQPPTPPQPPSSSSFSRSSTTCLPTPQQHPPS</sequence>
<name>A0A8H4W6M6_9HELO</name>
<dbReference type="GO" id="GO:0016705">
    <property type="term" value="F:oxidoreductase activity, acting on paired donors, with incorporation or reduction of molecular oxygen"/>
    <property type="evidence" value="ECO:0007669"/>
    <property type="project" value="InterPro"/>
</dbReference>